<organism evidence="2">
    <name type="scientific">viral metagenome</name>
    <dbReference type="NCBI Taxonomy" id="1070528"/>
    <lineage>
        <taxon>unclassified sequences</taxon>
        <taxon>metagenomes</taxon>
        <taxon>organismal metagenomes</taxon>
    </lineage>
</organism>
<dbReference type="AlphaFoldDB" id="A0A6M3K644"/>
<accession>A0A6M3K644</accession>
<reference evidence="2" key="1">
    <citation type="submission" date="2020-03" db="EMBL/GenBank/DDBJ databases">
        <title>The deep terrestrial virosphere.</title>
        <authorList>
            <person name="Holmfeldt K."/>
            <person name="Nilsson E."/>
            <person name="Simone D."/>
            <person name="Lopez-Fernandez M."/>
            <person name="Wu X."/>
            <person name="de Brujin I."/>
            <person name="Lundin D."/>
            <person name="Andersson A."/>
            <person name="Bertilsson S."/>
            <person name="Dopson M."/>
        </authorList>
    </citation>
    <scope>NUCLEOTIDE SEQUENCE</scope>
    <source>
        <strain evidence="2">MM415A01508</strain>
        <strain evidence="3">MM415B02325</strain>
    </source>
</reference>
<evidence type="ECO:0000256" key="1">
    <source>
        <dbReference type="SAM" id="MobiDB-lite"/>
    </source>
</evidence>
<proteinExistence type="predicted"/>
<evidence type="ECO:0000313" key="2">
    <source>
        <dbReference type="EMBL" id="QJA76425.1"/>
    </source>
</evidence>
<feature type="region of interest" description="Disordered" evidence="1">
    <location>
        <begin position="119"/>
        <end position="156"/>
    </location>
</feature>
<sequence>MAKPLDSITAGKLVMCETRRQFEKAGFTEPAVAQELALIAFSDLKDYVIVKHGKMKLRPLNNKSHVVKKIKILANKMVELELHDKLQALGMAIDVIGIKKPVKLDVNHSGSIMAAVASHLSQQPEKVENKPKEDKAPVKKVVYRATSKGKEKAKKR</sequence>
<dbReference type="EMBL" id="MT142224">
    <property type="protein sequence ID" value="QJA76425.1"/>
    <property type="molecule type" value="Genomic_DNA"/>
</dbReference>
<feature type="compositionally biased region" description="Basic and acidic residues" evidence="1">
    <location>
        <begin position="125"/>
        <end position="137"/>
    </location>
</feature>
<name>A0A6M3K644_9ZZZZ</name>
<evidence type="ECO:0000313" key="3">
    <source>
        <dbReference type="EMBL" id="QJA84910.1"/>
    </source>
</evidence>
<dbReference type="EMBL" id="MT142541">
    <property type="protein sequence ID" value="QJA84910.1"/>
    <property type="molecule type" value="Genomic_DNA"/>
</dbReference>
<protein>
    <submittedName>
        <fullName evidence="2">Putative terminase</fullName>
    </submittedName>
</protein>
<gene>
    <name evidence="2" type="ORF">MM415A01508_0006</name>
    <name evidence="3" type="ORF">MM415B02325_0006</name>
</gene>